<sequence>MANKPSRTCRTPDTSRVDASQVVWFVIGQSDN</sequence>
<organism evidence="1 2">
    <name type="scientific">Stemphylium lycopersici</name>
    <name type="common">Tomato gray leaf spot disease fungus</name>
    <name type="synonym">Thyrospora lycopersici</name>
    <dbReference type="NCBI Taxonomy" id="183478"/>
    <lineage>
        <taxon>Eukaryota</taxon>
        <taxon>Fungi</taxon>
        <taxon>Dikarya</taxon>
        <taxon>Ascomycota</taxon>
        <taxon>Pezizomycotina</taxon>
        <taxon>Dothideomycetes</taxon>
        <taxon>Pleosporomycetidae</taxon>
        <taxon>Pleosporales</taxon>
        <taxon>Pleosporineae</taxon>
        <taxon>Pleosporaceae</taxon>
        <taxon>Stemphylium</taxon>
    </lineage>
</organism>
<accession>A0A364N1C0</accession>
<name>A0A364N1C0_STELY</name>
<keyword evidence="2" id="KW-1185">Reference proteome</keyword>
<dbReference type="AlphaFoldDB" id="A0A364N1C0"/>
<reference evidence="2" key="1">
    <citation type="submission" date="2018-05" db="EMBL/GenBank/DDBJ databases">
        <title>Draft genome sequence of Stemphylium lycopersici strain CIDEFI 213.</title>
        <authorList>
            <person name="Medina R."/>
            <person name="Franco M.E.E."/>
            <person name="Lucentini C.G."/>
            <person name="Saparrat M.C.N."/>
            <person name="Balatti P.A."/>
        </authorList>
    </citation>
    <scope>NUCLEOTIDE SEQUENCE [LARGE SCALE GENOMIC DNA]</scope>
    <source>
        <strain evidence="2">CIDEFI 213</strain>
    </source>
</reference>
<evidence type="ECO:0000313" key="1">
    <source>
        <dbReference type="EMBL" id="RAR08934.1"/>
    </source>
</evidence>
<gene>
    <name evidence="1" type="ORF">DDE83_005771</name>
</gene>
<protein>
    <submittedName>
        <fullName evidence="1">Uncharacterized protein</fullName>
    </submittedName>
</protein>
<evidence type="ECO:0000313" key="2">
    <source>
        <dbReference type="Proteomes" id="UP000249619"/>
    </source>
</evidence>
<dbReference type="Proteomes" id="UP000249619">
    <property type="component" value="Unassembled WGS sequence"/>
</dbReference>
<comment type="caution">
    <text evidence="1">The sequence shown here is derived from an EMBL/GenBank/DDBJ whole genome shotgun (WGS) entry which is preliminary data.</text>
</comment>
<dbReference type="EMBL" id="QGDH01000081">
    <property type="protein sequence ID" value="RAR08934.1"/>
    <property type="molecule type" value="Genomic_DNA"/>
</dbReference>
<proteinExistence type="predicted"/>